<dbReference type="InterPro" id="IPR035093">
    <property type="entry name" value="RelE/ParE_toxin_dom_sf"/>
</dbReference>
<dbReference type="Proteomes" id="UP000507979">
    <property type="component" value="Unassembled WGS sequence"/>
</dbReference>
<accession>A0A6J4ZHN1</accession>
<evidence type="ECO:0008006" key="3">
    <source>
        <dbReference type="Google" id="ProtNLM"/>
    </source>
</evidence>
<keyword evidence="2" id="KW-1185">Reference proteome</keyword>
<dbReference type="PANTHER" id="PTHR38813:SF1">
    <property type="entry name" value="TOXIN RELE1-RELATED"/>
    <property type="match status" value="1"/>
</dbReference>
<dbReference type="Gene3D" id="3.30.2310.20">
    <property type="entry name" value="RelE-like"/>
    <property type="match status" value="1"/>
</dbReference>
<dbReference type="InterPro" id="IPR052747">
    <property type="entry name" value="TA_system_RelE_toxin"/>
</dbReference>
<dbReference type="SUPFAM" id="SSF143011">
    <property type="entry name" value="RelE-like"/>
    <property type="match status" value="1"/>
</dbReference>
<name>A0A6J4ZHN1_9BURK</name>
<organism evidence="1 2">
    <name type="scientific">Achromobacter insuavis</name>
    <dbReference type="NCBI Taxonomy" id="1287735"/>
    <lineage>
        <taxon>Bacteria</taxon>
        <taxon>Pseudomonadati</taxon>
        <taxon>Pseudomonadota</taxon>
        <taxon>Betaproteobacteria</taxon>
        <taxon>Burkholderiales</taxon>
        <taxon>Alcaligenaceae</taxon>
        <taxon>Achromobacter</taxon>
    </lineage>
</organism>
<sequence length="84" mass="9814">MYVINWAKKAVRQLLKLPVSDQRRILGEVAKLEAFPAMHNIKALSQHQYGFRLRIGAYRVLFDVATAVRIIDVQEVKRRDDNTY</sequence>
<dbReference type="PANTHER" id="PTHR38813">
    <property type="match status" value="1"/>
</dbReference>
<evidence type="ECO:0000313" key="2">
    <source>
        <dbReference type="Proteomes" id="UP000507979"/>
    </source>
</evidence>
<dbReference type="EMBL" id="CADIJR010000001">
    <property type="protein sequence ID" value="CAB3623957.1"/>
    <property type="molecule type" value="Genomic_DNA"/>
</dbReference>
<dbReference type="RefSeq" id="WP_054501956.1">
    <property type="nucleotide sequence ID" value="NZ_CADIJR010000001.1"/>
</dbReference>
<evidence type="ECO:0000313" key="1">
    <source>
        <dbReference type="EMBL" id="CAB3623957.1"/>
    </source>
</evidence>
<gene>
    <name evidence="1" type="ORF">LMG26845_00293</name>
</gene>
<proteinExistence type="predicted"/>
<reference evidence="1 2" key="1">
    <citation type="submission" date="2020-04" db="EMBL/GenBank/DDBJ databases">
        <authorList>
            <person name="De Canck E."/>
        </authorList>
    </citation>
    <scope>NUCLEOTIDE SEQUENCE [LARGE SCALE GENOMIC DNA]</scope>
    <source>
        <strain evidence="1 2">LMG 26845</strain>
    </source>
</reference>
<dbReference type="AlphaFoldDB" id="A0A6J4ZHN1"/>
<dbReference type="GeneID" id="94357252"/>
<protein>
    <recommendedName>
        <fullName evidence="3">Cytotoxic translational repressor of toxin-antitoxin stability system</fullName>
    </recommendedName>
</protein>